<dbReference type="Pfam" id="PF10294">
    <property type="entry name" value="Methyltransf_16"/>
    <property type="match status" value="1"/>
</dbReference>
<dbReference type="GO" id="GO:0008168">
    <property type="term" value="F:methyltransferase activity"/>
    <property type="evidence" value="ECO:0007669"/>
    <property type="project" value="UniProtKB-KW"/>
</dbReference>
<dbReference type="InterPro" id="IPR029063">
    <property type="entry name" value="SAM-dependent_MTases_sf"/>
</dbReference>
<keyword evidence="1" id="KW-0808">Transferase</keyword>
<gene>
    <name evidence="1" type="primary">METTL21B</name>
    <name evidence="1" type="ORF">CU098_010655</name>
</gene>
<keyword evidence="2" id="KW-1185">Reference proteome</keyword>
<name>A0A367KJ34_RHIST</name>
<dbReference type="PANTHER" id="PTHR14614:SF132">
    <property type="entry name" value="PROTEIN-LYSINE METHYLTRANSFERASE C42C1.13"/>
    <property type="match status" value="1"/>
</dbReference>
<dbReference type="STRING" id="4846.A0A367KJ34"/>
<dbReference type="OrthoDB" id="407325at2759"/>
<dbReference type="PANTHER" id="PTHR14614">
    <property type="entry name" value="HEPATOCELLULAR CARCINOMA-ASSOCIATED ANTIGEN"/>
    <property type="match status" value="1"/>
</dbReference>
<dbReference type="SUPFAM" id="SSF53335">
    <property type="entry name" value="S-adenosyl-L-methionine-dependent methyltransferases"/>
    <property type="match status" value="1"/>
</dbReference>
<dbReference type="Gene3D" id="3.40.50.150">
    <property type="entry name" value="Vaccinia Virus protein VP39"/>
    <property type="match status" value="1"/>
</dbReference>
<accession>A0A367KJ34</accession>
<dbReference type="GO" id="GO:0032259">
    <property type="term" value="P:methylation"/>
    <property type="evidence" value="ECO:0007669"/>
    <property type="project" value="UniProtKB-KW"/>
</dbReference>
<dbReference type="Proteomes" id="UP000253551">
    <property type="component" value="Unassembled WGS sequence"/>
</dbReference>
<dbReference type="InterPro" id="IPR019410">
    <property type="entry name" value="Methyltransf_16"/>
</dbReference>
<dbReference type="AlphaFoldDB" id="A0A367KJ34"/>
<sequence length="390" mass="44956">MKTVSVQSNRVEPNTLFVDDVFSKALYTNANIPRIVLRRPIRQMIRCGQWNRIDLELVTEMGLPVENKEAILLSGKIIASQSGYYETLMTVDLRPIFIEDGWETEVAHSEGFNAYSSIGGLEYRVNHTIDQPFFIMLQSNNESILPLCVGPIHIGPDKEHMDTMNEQQQQQYRAIEVKNSRFFLIKEQWEDGTPGKVWDSALVIVNLLMKNVDMLLGKRILDLSAGTGYIGLSLAQFFQSSDYQQKPSVVLSDIPEALDLIKVNQELNNIRPDNDHLKIESLLWGNRRNAKNVLKTQRGEELDIIIASDIIYRKNDFSKIVTAFQQLCTPRTTIYMGYKTRGLKPFEEKEFFDICKKPFNIQLLDCDPRTGVKLYKIKKRSRLCLKKWNK</sequence>
<organism evidence="1 2">
    <name type="scientific">Rhizopus stolonifer</name>
    <name type="common">Rhizopus nigricans</name>
    <dbReference type="NCBI Taxonomy" id="4846"/>
    <lineage>
        <taxon>Eukaryota</taxon>
        <taxon>Fungi</taxon>
        <taxon>Fungi incertae sedis</taxon>
        <taxon>Mucoromycota</taxon>
        <taxon>Mucoromycotina</taxon>
        <taxon>Mucoromycetes</taxon>
        <taxon>Mucorales</taxon>
        <taxon>Mucorineae</taxon>
        <taxon>Rhizopodaceae</taxon>
        <taxon>Rhizopus</taxon>
    </lineage>
</organism>
<reference evidence="1 2" key="1">
    <citation type="journal article" date="2018" name="G3 (Bethesda)">
        <title>Phylogenetic and Phylogenomic Definition of Rhizopus Species.</title>
        <authorList>
            <person name="Gryganskyi A.P."/>
            <person name="Golan J."/>
            <person name="Dolatabadi S."/>
            <person name="Mondo S."/>
            <person name="Robb S."/>
            <person name="Idnurm A."/>
            <person name="Muszewska A."/>
            <person name="Steczkiewicz K."/>
            <person name="Masonjones S."/>
            <person name="Liao H.L."/>
            <person name="Gajdeczka M.T."/>
            <person name="Anike F."/>
            <person name="Vuek A."/>
            <person name="Anishchenko I.M."/>
            <person name="Voigt K."/>
            <person name="de Hoog G.S."/>
            <person name="Smith M.E."/>
            <person name="Heitman J."/>
            <person name="Vilgalys R."/>
            <person name="Stajich J.E."/>
        </authorList>
    </citation>
    <scope>NUCLEOTIDE SEQUENCE [LARGE SCALE GENOMIC DNA]</scope>
    <source>
        <strain evidence="1 2">LSU 92-RS-03</strain>
    </source>
</reference>
<proteinExistence type="predicted"/>
<evidence type="ECO:0000313" key="2">
    <source>
        <dbReference type="Proteomes" id="UP000253551"/>
    </source>
</evidence>
<comment type="caution">
    <text evidence="1">The sequence shown here is derived from an EMBL/GenBank/DDBJ whole genome shotgun (WGS) entry which is preliminary data.</text>
</comment>
<protein>
    <submittedName>
        <fullName evidence="1">Methyltransferase-like protein 21B</fullName>
    </submittedName>
</protein>
<dbReference type="EMBL" id="PJQM01001495">
    <property type="protein sequence ID" value="RCI02187.1"/>
    <property type="molecule type" value="Genomic_DNA"/>
</dbReference>
<keyword evidence="1" id="KW-0489">Methyltransferase</keyword>
<evidence type="ECO:0000313" key="1">
    <source>
        <dbReference type="EMBL" id="RCI02187.1"/>
    </source>
</evidence>